<name>A0A014NZG1_9BURK</name>
<accession>A0A014NZG1</accession>
<dbReference type="InterPro" id="IPR000620">
    <property type="entry name" value="EamA_dom"/>
</dbReference>
<keyword evidence="4" id="KW-1185">Reference proteome</keyword>
<feature type="transmembrane region" description="Helical" evidence="1">
    <location>
        <begin position="119"/>
        <end position="140"/>
    </location>
</feature>
<organism evidence="3 4">
    <name type="scientific">Comamonas aquatica DA1877</name>
    <dbReference type="NCBI Taxonomy" id="1457173"/>
    <lineage>
        <taxon>Bacteria</taxon>
        <taxon>Pseudomonadati</taxon>
        <taxon>Pseudomonadota</taxon>
        <taxon>Betaproteobacteria</taxon>
        <taxon>Burkholderiales</taxon>
        <taxon>Comamonadaceae</taxon>
        <taxon>Comamonas</taxon>
    </lineage>
</organism>
<protein>
    <submittedName>
        <fullName evidence="3">Membrane protein</fullName>
    </submittedName>
</protein>
<dbReference type="Pfam" id="PF00892">
    <property type="entry name" value="EamA"/>
    <property type="match status" value="2"/>
</dbReference>
<reference evidence="3 4" key="1">
    <citation type="submission" date="2014-01" db="EMBL/GenBank/DDBJ databases">
        <title>Interspecies Systems Biology Uncovers Metabolites Affecting C. elegans Gene Expression and Life History Traits.</title>
        <authorList>
            <person name="Watson E."/>
            <person name="Macneil L.T."/>
            <person name="Ritter A.D."/>
            <person name="Yilmaz L.S."/>
            <person name="Rosebrock A.P."/>
            <person name="Caudy A.A."/>
            <person name="Walhout A.J."/>
        </authorList>
    </citation>
    <scope>NUCLEOTIDE SEQUENCE [LARGE SCALE GENOMIC DNA]</scope>
    <source>
        <strain evidence="3 4">DA1877</strain>
    </source>
</reference>
<evidence type="ECO:0000313" key="3">
    <source>
        <dbReference type="EMBL" id="EXU79265.1"/>
    </source>
</evidence>
<feature type="transmembrane region" description="Helical" evidence="1">
    <location>
        <begin position="7"/>
        <end position="23"/>
    </location>
</feature>
<dbReference type="EMBL" id="JBOK01000018">
    <property type="protein sequence ID" value="EXU79265.1"/>
    <property type="molecule type" value="Genomic_DNA"/>
</dbReference>
<feature type="transmembrane region" description="Helical" evidence="1">
    <location>
        <begin position="180"/>
        <end position="201"/>
    </location>
</feature>
<feature type="domain" description="EamA" evidence="2">
    <location>
        <begin position="152"/>
        <end position="286"/>
    </location>
</feature>
<feature type="transmembrane region" description="Helical" evidence="1">
    <location>
        <begin position="64"/>
        <end position="82"/>
    </location>
</feature>
<feature type="transmembrane region" description="Helical" evidence="1">
    <location>
        <begin position="244"/>
        <end position="263"/>
    </location>
</feature>
<dbReference type="InterPro" id="IPR037185">
    <property type="entry name" value="EmrE-like"/>
</dbReference>
<dbReference type="PATRIC" id="fig|1457173.3.peg.2837"/>
<feature type="transmembrane region" description="Helical" evidence="1">
    <location>
        <begin position="152"/>
        <end position="168"/>
    </location>
</feature>
<dbReference type="RefSeq" id="WP_043385628.1">
    <property type="nucleotide sequence ID" value="NZ_JBOK01000018.1"/>
</dbReference>
<evidence type="ECO:0000313" key="4">
    <source>
        <dbReference type="Proteomes" id="UP000020766"/>
    </source>
</evidence>
<dbReference type="AlphaFoldDB" id="A0A014NZG1"/>
<dbReference type="GO" id="GO:0016020">
    <property type="term" value="C:membrane"/>
    <property type="evidence" value="ECO:0007669"/>
    <property type="project" value="InterPro"/>
</dbReference>
<evidence type="ECO:0000259" key="2">
    <source>
        <dbReference type="Pfam" id="PF00892"/>
    </source>
</evidence>
<keyword evidence="1" id="KW-0472">Membrane</keyword>
<feature type="transmembrane region" description="Helical" evidence="1">
    <location>
        <begin position="29"/>
        <end position="52"/>
    </location>
</feature>
<dbReference type="STRING" id="225991.MA05_01095"/>
<dbReference type="PANTHER" id="PTHR22911">
    <property type="entry name" value="ACYL-MALONYL CONDENSING ENZYME-RELATED"/>
    <property type="match status" value="1"/>
</dbReference>
<feature type="transmembrane region" description="Helical" evidence="1">
    <location>
        <begin position="213"/>
        <end position="232"/>
    </location>
</feature>
<comment type="caution">
    <text evidence="3">The sequence shown here is derived from an EMBL/GenBank/DDBJ whole genome shotgun (WGS) entry which is preliminary data.</text>
</comment>
<dbReference type="SUPFAM" id="SSF103481">
    <property type="entry name" value="Multidrug resistance efflux transporter EmrE"/>
    <property type="match status" value="2"/>
</dbReference>
<feature type="transmembrane region" description="Helical" evidence="1">
    <location>
        <begin position="269"/>
        <end position="287"/>
    </location>
</feature>
<keyword evidence="1" id="KW-1133">Transmembrane helix</keyword>
<proteinExistence type="predicted"/>
<sequence>MHFWPYLALLFNAMVWGLAWWPFQTMRAAGLAAPWATGMIYSVLALGTILCLRGSLAQFLRHPVLWLLALSSGLTNVSFNTAASTGDVVRVILLFYLMPAWTVLLAWRFLGERPTPQSLLRLVLAFSGMALVIVPPGATWRSLTAGLGLPEYLAIFGGLCFAMTNVILRRCFHTPSMARVLAMFLGCMGMGLATATAGYLGGQFPGIPAPAPGWIACAVGMAVLVAIGSWALQYGASRIPTSTTSLIMLSEVLFASISAWLLGATELTPRMLLGGALIVGGALLAVLQHRRPD</sequence>
<gene>
    <name evidence="3" type="ORF">AX13_05785</name>
</gene>
<evidence type="ECO:0000256" key="1">
    <source>
        <dbReference type="SAM" id="Phobius"/>
    </source>
</evidence>
<feature type="transmembrane region" description="Helical" evidence="1">
    <location>
        <begin position="88"/>
        <end position="107"/>
    </location>
</feature>
<keyword evidence="1" id="KW-0812">Transmembrane</keyword>
<dbReference type="Proteomes" id="UP000020766">
    <property type="component" value="Unassembled WGS sequence"/>
</dbReference>
<feature type="domain" description="EamA" evidence="2">
    <location>
        <begin position="4"/>
        <end position="133"/>
    </location>
</feature>